<dbReference type="InterPro" id="IPR020855">
    <property type="entry name" value="Ureohydrolase_Mn_BS"/>
</dbReference>
<dbReference type="PROSITE" id="PS51409">
    <property type="entry name" value="ARGINASE_2"/>
    <property type="match status" value="1"/>
</dbReference>
<dbReference type="GO" id="GO:0046872">
    <property type="term" value="F:metal ion binding"/>
    <property type="evidence" value="ECO:0007669"/>
    <property type="project" value="UniProtKB-KW"/>
</dbReference>
<accession>W6MJZ5</accession>
<evidence type="ECO:0000256" key="6">
    <source>
        <dbReference type="SAM" id="SignalP"/>
    </source>
</evidence>
<evidence type="ECO:0000256" key="2">
    <source>
        <dbReference type="ARBA" id="ARBA00022801"/>
    </source>
</evidence>
<dbReference type="STRING" id="1382522.W6MJZ5"/>
<keyword evidence="2 4" id="KW-0378">Hydrolase</keyword>
<reference evidence="7" key="1">
    <citation type="submission" date="2013-12" db="EMBL/GenBank/DDBJ databases">
        <authorList>
            <person name="Genoscope - CEA"/>
        </authorList>
    </citation>
    <scope>NUCLEOTIDE SEQUENCE</scope>
    <source>
        <strain evidence="7">CBS 1993</strain>
    </source>
</reference>
<dbReference type="PANTHER" id="PTHR11358:SF28">
    <property type="entry name" value="HYPOTHETICAL ARGINASE FAMILY PROTEIN (EUROFUNG)"/>
    <property type="match status" value="1"/>
</dbReference>
<dbReference type="InterPro" id="IPR023696">
    <property type="entry name" value="Ureohydrolase_dom_sf"/>
</dbReference>
<dbReference type="GeneID" id="34519707"/>
<dbReference type="Gene3D" id="3.40.800.10">
    <property type="entry name" value="Ureohydrolase domain"/>
    <property type="match status" value="1"/>
</dbReference>
<keyword evidence="8" id="KW-1185">Reference proteome</keyword>
<feature type="region of interest" description="Disordered" evidence="5">
    <location>
        <begin position="154"/>
        <end position="190"/>
    </location>
</feature>
<gene>
    <name evidence="7" type="ORF">KUCA_T00002284001</name>
</gene>
<reference evidence="7" key="2">
    <citation type="submission" date="2014-02" db="EMBL/GenBank/DDBJ databases">
        <title>Complete DNA sequence of /Kuraishia capsulata/ illustrates novel genomic features among budding yeasts (/Saccharomycotina/).</title>
        <authorList>
            <person name="Morales L."/>
            <person name="Noel B."/>
            <person name="Porcel B."/>
            <person name="Marcet-Houben M."/>
            <person name="Hullo M-F."/>
            <person name="Sacerdot C."/>
            <person name="Tekaia F."/>
            <person name="Leh-Louis V."/>
            <person name="Despons L."/>
            <person name="Khanna V."/>
            <person name="Aury J-M."/>
            <person name="Barbe V."/>
            <person name="Couloux A."/>
            <person name="Labadie K."/>
            <person name="Pelletier E."/>
            <person name="Souciet J-L."/>
            <person name="Boekhout T."/>
            <person name="Gabaldon T."/>
            <person name="Wincker P."/>
            <person name="Dujon B."/>
        </authorList>
    </citation>
    <scope>NUCLEOTIDE SEQUENCE</scope>
    <source>
        <strain evidence="7">CBS 1993</strain>
    </source>
</reference>
<dbReference type="Proteomes" id="UP000019384">
    <property type="component" value="Unassembled WGS sequence"/>
</dbReference>
<dbReference type="PROSITE" id="PS01053">
    <property type="entry name" value="ARGINASE_1"/>
    <property type="match status" value="1"/>
</dbReference>
<evidence type="ECO:0000313" key="8">
    <source>
        <dbReference type="Proteomes" id="UP000019384"/>
    </source>
</evidence>
<name>W6MJZ5_9ASCO</name>
<evidence type="ECO:0000256" key="4">
    <source>
        <dbReference type="RuleBase" id="RU003684"/>
    </source>
</evidence>
<evidence type="ECO:0000256" key="3">
    <source>
        <dbReference type="PROSITE-ProRule" id="PRU00742"/>
    </source>
</evidence>
<dbReference type="EMBL" id="HG793127">
    <property type="protein sequence ID" value="CDK26313.1"/>
    <property type="molecule type" value="Genomic_DNA"/>
</dbReference>
<dbReference type="GO" id="GO:0033389">
    <property type="term" value="P:putrescine biosynthetic process from arginine, via agmatine"/>
    <property type="evidence" value="ECO:0007669"/>
    <property type="project" value="TreeGrafter"/>
</dbReference>
<dbReference type="GO" id="GO:0008783">
    <property type="term" value="F:agmatinase activity"/>
    <property type="evidence" value="ECO:0007669"/>
    <property type="project" value="TreeGrafter"/>
</dbReference>
<keyword evidence="1" id="KW-0479">Metal-binding</keyword>
<evidence type="ECO:0000256" key="5">
    <source>
        <dbReference type="SAM" id="MobiDB-lite"/>
    </source>
</evidence>
<dbReference type="InterPro" id="IPR006035">
    <property type="entry name" value="Ureohydrolase"/>
</dbReference>
<dbReference type="AlphaFoldDB" id="W6MJZ5"/>
<dbReference type="PANTHER" id="PTHR11358">
    <property type="entry name" value="ARGINASE/AGMATINASE"/>
    <property type="match status" value="1"/>
</dbReference>
<evidence type="ECO:0000256" key="1">
    <source>
        <dbReference type="ARBA" id="ARBA00022723"/>
    </source>
</evidence>
<dbReference type="SUPFAM" id="SSF52768">
    <property type="entry name" value="Arginase/deacetylase"/>
    <property type="match status" value="1"/>
</dbReference>
<proteinExistence type="inferred from homology"/>
<dbReference type="PRINTS" id="PR00116">
    <property type="entry name" value="ARGINASE"/>
</dbReference>
<evidence type="ECO:0008006" key="9">
    <source>
        <dbReference type="Google" id="ProtNLM"/>
    </source>
</evidence>
<dbReference type="OrthoDB" id="288726at2759"/>
<protein>
    <recommendedName>
        <fullName evidence="9">Agmatinase</fullName>
    </recommendedName>
</protein>
<feature type="chain" id="PRO_5004880261" description="Agmatinase" evidence="6">
    <location>
        <begin position="24"/>
        <end position="445"/>
    </location>
</feature>
<dbReference type="HOGENOM" id="CLU_039478_1_0_1"/>
<comment type="similarity">
    <text evidence="3 4">Belongs to the arginase family.</text>
</comment>
<evidence type="ECO:0000313" key="7">
    <source>
        <dbReference type="EMBL" id="CDK26313.1"/>
    </source>
</evidence>
<feature type="signal peptide" evidence="6">
    <location>
        <begin position="1"/>
        <end position="23"/>
    </location>
</feature>
<keyword evidence="6" id="KW-0732">Signal</keyword>
<dbReference type="CDD" id="cd11592">
    <property type="entry name" value="Agmatinase_PAH"/>
    <property type="match status" value="1"/>
</dbReference>
<dbReference type="Pfam" id="PF00491">
    <property type="entry name" value="Arginase"/>
    <property type="match status" value="1"/>
</dbReference>
<organism evidence="7 8">
    <name type="scientific">Kuraishia capsulata CBS 1993</name>
    <dbReference type="NCBI Taxonomy" id="1382522"/>
    <lineage>
        <taxon>Eukaryota</taxon>
        <taxon>Fungi</taxon>
        <taxon>Dikarya</taxon>
        <taxon>Ascomycota</taxon>
        <taxon>Saccharomycotina</taxon>
        <taxon>Pichiomycetes</taxon>
        <taxon>Pichiales</taxon>
        <taxon>Pichiaceae</taxon>
        <taxon>Kuraishia</taxon>
    </lineage>
</organism>
<sequence length="445" mass="48233">MNLKSTLLFAPVVLGGFLETAEAVIAVQDHAMFEGSFMDAVYGPLVNTPEVLETKREMVREGQLSLPVEEDEIERWGAHHSSFYKASSKALTGQSVKFPADDDTSDLNHMSLIGGLVTYGHFPAVDCFNPENYESLKFDIAFLGAPFDTGTSYRPGARFGPNGLRQASRRSGSGLTPVRGSSKRSKLRRTDPWSSGLQIVDCGDVPMTPFDNRVALNQLYRGQRALHSHSASNSTHHTKPRVVSLGGDHTITLMALRSAYETYGPLSVVHFDSHIDTWDPKVLGGAVSHYAGVNHGTFLHYAAEAGYVNKSSSMHAGIRAPYIAETDPQHDEDCGFTMITARDMDYLGPLGIAARIKERVGTNPVYITLDIDVLDPAYAPGTGTAEVGGWTTRELVTVLDALEGIHLVGADVVEVSPPFDTNTELTSLAAVQMIDSFLSLMVVSD</sequence>
<dbReference type="RefSeq" id="XP_022458319.1">
    <property type="nucleotide sequence ID" value="XM_022602522.1"/>
</dbReference>